<dbReference type="InterPro" id="IPR025066">
    <property type="entry name" value="CCDC174-like"/>
</dbReference>
<dbReference type="OMA" id="HNKGAQK"/>
<dbReference type="OrthoDB" id="333551at2759"/>
<reference evidence="4 5" key="1">
    <citation type="journal article" date="2008" name="Nature">
        <title>The Trichoplax genome and the nature of placozoans.</title>
        <authorList>
            <person name="Srivastava M."/>
            <person name="Begovic E."/>
            <person name="Chapman J."/>
            <person name="Putnam N.H."/>
            <person name="Hellsten U."/>
            <person name="Kawashima T."/>
            <person name="Kuo A."/>
            <person name="Mitros T."/>
            <person name="Salamov A."/>
            <person name="Carpenter M.L."/>
            <person name="Signorovitch A.Y."/>
            <person name="Moreno M.A."/>
            <person name="Kamm K."/>
            <person name="Grimwood J."/>
            <person name="Schmutz J."/>
            <person name="Shapiro H."/>
            <person name="Grigoriev I.V."/>
            <person name="Buss L.W."/>
            <person name="Schierwater B."/>
            <person name="Dellaporta S.L."/>
            <person name="Rokhsar D.S."/>
        </authorList>
    </citation>
    <scope>NUCLEOTIDE SEQUENCE [LARGE SCALE GENOMIC DNA]</scope>
    <source>
        <strain evidence="4 5">Grell-BS-1999</strain>
    </source>
</reference>
<dbReference type="InterPro" id="IPR057464">
    <property type="entry name" value="CCDC174_GRSR"/>
</dbReference>
<organism evidence="4 5">
    <name type="scientific">Trichoplax adhaerens</name>
    <name type="common">Trichoplax reptans</name>
    <dbReference type="NCBI Taxonomy" id="10228"/>
    <lineage>
        <taxon>Eukaryota</taxon>
        <taxon>Metazoa</taxon>
        <taxon>Placozoa</taxon>
        <taxon>Uniplacotomia</taxon>
        <taxon>Trichoplacea</taxon>
        <taxon>Trichoplacidae</taxon>
        <taxon>Trichoplax</taxon>
    </lineage>
</organism>
<dbReference type="CTD" id="6754185"/>
<dbReference type="KEGG" id="tad:TRIADDRAFT_56634"/>
<evidence type="ECO:0000256" key="2">
    <source>
        <dbReference type="SAM" id="MobiDB-lite"/>
    </source>
</evidence>
<gene>
    <name evidence="4" type="ORF">TRIADDRAFT_56634</name>
</gene>
<keyword evidence="1" id="KW-0175">Coiled coil</keyword>
<evidence type="ECO:0000259" key="3">
    <source>
        <dbReference type="Pfam" id="PF25449"/>
    </source>
</evidence>
<dbReference type="EMBL" id="DS985245">
    <property type="protein sequence ID" value="EDV25082.1"/>
    <property type="molecule type" value="Genomic_DNA"/>
</dbReference>
<sequence>MSKSIISGSSVKINAASIVELKAELYKKQQEFQKQKLSGTSAFESSAQNDVGKKPKWMTLSQRTKVKKKPAAVMPPRSNEPERNDEEENTIRKSKAALERKAALYEKLKSGHADFVDDETDTPYLVDFERKYYNEMDEKVAENEALRESTPPPAKPDEEWVEFVDSLGRSRKCMKKDLATFKETDENIEVKSDESRNLTMLSDDMRREMLRKKWEKEEEEAARRPMGPVHYENVKFDGL</sequence>
<feature type="region of interest" description="Disordered" evidence="2">
    <location>
        <begin position="34"/>
        <end position="94"/>
    </location>
</feature>
<dbReference type="STRING" id="10228.B3RYP9"/>
<dbReference type="AlphaFoldDB" id="B3RYP9"/>
<dbReference type="HOGENOM" id="CLU_1016759_0_0_1"/>
<keyword evidence="5" id="KW-1185">Reference proteome</keyword>
<dbReference type="FunCoup" id="B3RYP9">
    <property type="interactions" value="1084"/>
</dbReference>
<evidence type="ECO:0000313" key="5">
    <source>
        <dbReference type="Proteomes" id="UP000009022"/>
    </source>
</evidence>
<feature type="compositionally biased region" description="Polar residues" evidence="2">
    <location>
        <begin position="35"/>
        <end position="49"/>
    </location>
</feature>
<dbReference type="PANTHER" id="PTHR15885:SF1">
    <property type="entry name" value="COILED-COIL DOMAIN-CONTAINING PROTEIN 174"/>
    <property type="match status" value="1"/>
</dbReference>
<dbReference type="eggNOG" id="ENOG502QWJ9">
    <property type="taxonomic scope" value="Eukaryota"/>
</dbReference>
<accession>B3RYP9</accession>
<dbReference type="InParanoid" id="B3RYP9"/>
<evidence type="ECO:0000313" key="4">
    <source>
        <dbReference type="EMBL" id="EDV25082.1"/>
    </source>
</evidence>
<dbReference type="Pfam" id="PF25449">
    <property type="entry name" value="CCDC174_GRSR"/>
    <property type="match status" value="1"/>
</dbReference>
<dbReference type="Proteomes" id="UP000009022">
    <property type="component" value="Unassembled WGS sequence"/>
</dbReference>
<dbReference type="PhylomeDB" id="B3RYP9"/>
<name>B3RYP9_TRIAD</name>
<dbReference type="GO" id="GO:0005634">
    <property type="term" value="C:nucleus"/>
    <property type="evidence" value="ECO:0000318"/>
    <property type="project" value="GO_Central"/>
</dbReference>
<feature type="domain" description="CCDC174 alpha/beta GRSR" evidence="3">
    <location>
        <begin position="160"/>
        <end position="187"/>
    </location>
</feature>
<proteinExistence type="predicted"/>
<dbReference type="RefSeq" id="XP_002112972.1">
    <property type="nucleotide sequence ID" value="XM_002112936.1"/>
</dbReference>
<dbReference type="GeneID" id="6754185"/>
<dbReference type="PANTHER" id="PTHR15885">
    <property type="entry name" value="COILED-COIL DOMAIN-CONTAINING PROTEIN 174"/>
    <property type="match status" value="1"/>
</dbReference>
<evidence type="ECO:0000256" key="1">
    <source>
        <dbReference type="ARBA" id="ARBA00023054"/>
    </source>
</evidence>
<protein>
    <recommendedName>
        <fullName evidence="3">CCDC174 alpha/beta GRSR domain-containing protein</fullName>
    </recommendedName>
</protein>